<feature type="compositionally biased region" description="Polar residues" evidence="1">
    <location>
        <begin position="420"/>
        <end position="429"/>
    </location>
</feature>
<feature type="compositionally biased region" description="Polar residues" evidence="1">
    <location>
        <begin position="156"/>
        <end position="166"/>
    </location>
</feature>
<feature type="compositionally biased region" description="Low complexity" evidence="1">
    <location>
        <begin position="1015"/>
        <end position="1040"/>
    </location>
</feature>
<name>A0AAN6GSY8_9BASI</name>
<evidence type="ECO:0000313" key="3">
    <source>
        <dbReference type="Proteomes" id="UP001176517"/>
    </source>
</evidence>
<feature type="compositionally biased region" description="Basic and acidic residues" evidence="1">
    <location>
        <begin position="442"/>
        <end position="455"/>
    </location>
</feature>
<feature type="region of interest" description="Disordered" evidence="1">
    <location>
        <begin position="865"/>
        <end position="929"/>
    </location>
</feature>
<gene>
    <name evidence="2" type="ORF">OC846_001931</name>
</gene>
<evidence type="ECO:0000256" key="1">
    <source>
        <dbReference type="SAM" id="MobiDB-lite"/>
    </source>
</evidence>
<feature type="compositionally biased region" description="Basic residues" evidence="1">
    <location>
        <begin position="186"/>
        <end position="198"/>
    </location>
</feature>
<keyword evidence="3" id="KW-1185">Reference proteome</keyword>
<feature type="compositionally biased region" description="Basic residues" evidence="1">
    <location>
        <begin position="205"/>
        <end position="222"/>
    </location>
</feature>
<sequence>MDLDLDPSQVLEAILTMQMFPLQDGISNPPALGTAQARNNLVEGQVQSLRIDVDPTLPRSGDPVVPRAMPDVLVTTESTPEPIGMQPRSIGRRTELEMSLIASLQHQNLQTQVDPASITITAGLPIPGGSSSGSESSVSPASQPGSCIDPKMTIRRTATPSGSNVIRRTAKDDPNKTISPAQGSSRQRHTAPHKKRRVSAPSRPVRPKAPTRKNSRPPRGHLRYQDRSSPSAREKSKSPSPDDLPPPTFSKLALKALAELDDEIKPIRLVSIRSIDRSKCLTKKQIIGYDPAVPVKDKSIASISCAIEDEKLNPRAQADFVATRARLNVKRDFVKPPENAVTNVVNADMTPKQAEAAIKTSRVAMREAKQTQAMLMYAMDMSHNRPRPSRAAFTIPRHENVYTVRLDKSDAPADGAAFTQAGSNPSSQPARAPPNVTAGTYRDNDSDISHSKDSSLSDGSASVSGSSFNSGRLSTGSNTSSDGSFAYPLSHTVAPPVPAYNFTIPNFSVLGELNTGTTAVLDTLSSSVPLPDNAVSAAPSMTWDAALHQHAANILSTFHMPASTLPGADSSITSSTNASFPTAIPNMNPVQQSAFNTFSFDQLFAPSSISNLPIAHGTFIPSIQTDFLPPPPAPHPSFDATGTNTAIDLHNGIGNPVFPTTRPRAITATGIERLLGSATIADHTCALPEPAMNPCTLYPPGSVIGQQEWLQQQRLVGLINAEPQLLHGTTMNDMVRAPNDVIQINDASGGLEVTAAAPGLSANALGKRKSTEETESGDGWTSAYPPPLPGGRGTKKRGRPRSRSDIPPKPKISLKPATSLGNTSSSAPESAEPVVYGPELPPGVKKDVPIAAPSAVPLRICAPVPRRGVGKSSTQYPFEGSSSTSANCQDSAQLAQASANQMAGQTHLAPPNEDVDSFSTSTTPRPTNQTRMRAATIPAMGGSSFFDLLAQQGGSAQLPATFPSSTMMSAFDAQPTWVPAHLTGVPGPSAAPALSFVNASQREHIILEPGDGRRSSTSSLSGRTSTSGSGTASSTRPGTGMTVASSSSTGSGEIMFVNYGMEDANALRRGVAPSGNYKVPLSAKKRKMP</sequence>
<feature type="compositionally biased region" description="Low complexity" evidence="1">
    <location>
        <begin position="125"/>
        <end position="146"/>
    </location>
</feature>
<feature type="region of interest" description="Disordered" evidence="1">
    <location>
        <begin position="1007"/>
        <end position="1051"/>
    </location>
</feature>
<evidence type="ECO:0000313" key="2">
    <source>
        <dbReference type="EMBL" id="KAK0554828.1"/>
    </source>
</evidence>
<comment type="caution">
    <text evidence="2">The sequence shown here is derived from an EMBL/GenBank/DDBJ whole genome shotgun (WGS) entry which is preliminary data.</text>
</comment>
<feature type="region of interest" description="Disordered" evidence="1">
    <location>
        <begin position="413"/>
        <end position="480"/>
    </location>
</feature>
<dbReference type="EMBL" id="JAPDMZ010000033">
    <property type="protein sequence ID" value="KAK0554828.1"/>
    <property type="molecule type" value="Genomic_DNA"/>
</dbReference>
<feature type="region of interest" description="Disordered" evidence="1">
    <location>
        <begin position="1067"/>
        <end position="1089"/>
    </location>
</feature>
<feature type="region of interest" description="Disordered" evidence="1">
    <location>
        <begin position="764"/>
        <end position="835"/>
    </location>
</feature>
<feature type="compositionally biased region" description="Polar residues" evidence="1">
    <location>
        <begin position="871"/>
        <end position="904"/>
    </location>
</feature>
<dbReference type="AlphaFoldDB" id="A0AAN6GSY8"/>
<reference evidence="2" key="1">
    <citation type="journal article" date="2023" name="PhytoFront">
        <title>Draft Genome Resources of Seven Strains of Tilletia horrida, Causal Agent of Kernel Smut of Rice.</title>
        <authorList>
            <person name="Khanal S."/>
            <person name="Antony Babu S."/>
            <person name="Zhou X.G."/>
        </authorList>
    </citation>
    <scope>NUCLEOTIDE SEQUENCE</scope>
    <source>
        <strain evidence="2">TX6</strain>
    </source>
</reference>
<feature type="region of interest" description="Disordered" evidence="1">
    <location>
        <begin position="120"/>
        <end position="249"/>
    </location>
</feature>
<feature type="compositionally biased region" description="Polar residues" evidence="1">
    <location>
        <begin position="917"/>
        <end position="929"/>
    </location>
</feature>
<organism evidence="2 3">
    <name type="scientific">Tilletia horrida</name>
    <dbReference type="NCBI Taxonomy" id="155126"/>
    <lineage>
        <taxon>Eukaryota</taxon>
        <taxon>Fungi</taxon>
        <taxon>Dikarya</taxon>
        <taxon>Basidiomycota</taxon>
        <taxon>Ustilaginomycotina</taxon>
        <taxon>Exobasidiomycetes</taxon>
        <taxon>Tilletiales</taxon>
        <taxon>Tilletiaceae</taxon>
        <taxon>Tilletia</taxon>
    </lineage>
</organism>
<feature type="compositionally biased region" description="Low complexity" evidence="1">
    <location>
        <begin position="456"/>
        <end position="471"/>
    </location>
</feature>
<feature type="compositionally biased region" description="Polar residues" evidence="1">
    <location>
        <begin position="1042"/>
        <end position="1051"/>
    </location>
</feature>
<proteinExistence type="predicted"/>
<feature type="compositionally biased region" description="Polar residues" evidence="1">
    <location>
        <begin position="819"/>
        <end position="828"/>
    </location>
</feature>
<protein>
    <submittedName>
        <fullName evidence="2">Uncharacterized protein</fullName>
    </submittedName>
</protein>
<accession>A0AAN6GSY8</accession>
<dbReference type="Proteomes" id="UP001176517">
    <property type="component" value="Unassembled WGS sequence"/>
</dbReference>
<feature type="compositionally biased region" description="Polar residues" evidence="1">
    <location>
        <begin position="176"/>
        <end position="185"/>
    </location>
</feature>